<dbReference type="InterPro" id="IPR033947">
    <property type="entry name" value="ETF_alpha_N"/>
</dbReference>
<name>A0A0R1J133_9LACO</name>
<dbReference type="SUPFAM" id="SSF52402">
    <property type="entry name" value="Adenine nucleotide alpha hydrolases-like"/>
    <property type="match status" value="1"/>
</dbReference>
<keyword evidence="2" id="KW-0285">Flavoprotein</keyword>
<organism evidence="4 5">
    <name type="scientific">Companilactobacillus tucceti DSM 20183</name>
    <dbReference type="NCBI Taxonomy" id="1423811"/>
    <lineage>
        <taxon>Bacteria</taxon>
        <taxon>Bacillati</taxon>
        <taxon>Bacillota</taxon>
        <taxon>Bacilli</taxon>
        <taxon>Lactobacillales</taxon>
        <taxon>Lactobacillaceae</taxon>
        <taxon>Companilactobacillus</taxon>
    </lineage>
</organism>
<dbReference type="InterPro" id="IPR014730">
    <property type="entry name" value="ETF_a/b_N"/>
</dbReference>
<keyword evidence="2" id="KW-0274">FAD</keyword>
<dbReference type="EMBL" id="AZDG01000005">
    <property type="protein sequence ID" value="KRK65104.1"/>
    <property type="molecule type" value="Genomic_DNA"/>
</dbReference>
<dbReference type="Gene3D" id="3.40.50.1220">
    <property type="entry name" value="TPP-binding domain"/>
    <property type="match status" value="1"/>
</dbReference>
<dbReference type="SMART" id="SM00893">
    <property type="entry name" value="ETF"/>
    <property type="match status" value="1"/>
</dbReference>
<evidence type="ECO:0000313" key="5">
    <source>
        <dbReference type="Proteomes" id="UP000050929"/>
    </source>
</evidence>
<comment type="cofactor">
    <cofactor evidence="2">
        <name>FAD</name>
        <dbReference type="ChEBI" id="CHEBI:57692"/>
    </cofactor>
    <text evidence="2">Binds 1 FAD per dimer.</text>
</comment>
<dbReference type="Pfam" id="PF00766">
    <property type="entry name" value="ETF_alpha"/>
    <property type="match status" value="1"/>
</dbReference>
<dbReference type="InterPro" id="IPR029035">
    <property type="entry name" value="DHS-like_NAD/FAD-binding_dom"/>
</dbReference>
<dbReference type="Pfam" id="PF01012">
    <property type="entry name" value="ETF"/>
    <property type="match status" value="1"/>
</dbReference>
<dbReference type="Proteomes" id="UP000050929">
    <property type="component" value="Unassembled WGS sequence"/>
</dbReference>
<dbReference type="PANTHER" id="PTHR43153">
    <property type="entry name" value="ELECTRON TRANSFER FLAVOPROTEIN ALPHA"/>
    <property type="match status" value="1"/>
</dbReference>
<dbReference type="GO" id="GO:0009055">
    <property type="term" value="F:electron transfer activity"/>
    <property type="evidence" value="ECO:0007669"/>
    <property type="project" value="InterPro"/>
</dbReference>
<dbReference type="Gene3D" id="3.40.50.620">
    <property type="entry name" value="HUPs"/>
    <property type="match status" value="1"/>
</dbReference>
<keyword evidence="5" id="KW-1185">Reference proteome</keyword>
<gene>
    <name evidence="4" type="ORF">FC72_GL001731</name>
</gene>
<dbReference type="SUPFAM" id="SSF52467">
    <property type="entry name" value="DHS-like NAD/FAD-binding domain"/>
    <property type="match status" value="1"/>
</dbReference>
<dbReference type="OrthoDB" id="9770286at2"/>
<dbReference type="RefSeq" id="WP_057764902.1">
    <property type="nucleotide sequence ID" value="NZ_AZDG01000005.1"/>
</dbReference>
<dbReference type="CDD" id="cd01715">
    <property type="entry name" value="ETF_alpha"/>
    <property type="match status" value="1"/>
</dbReference>
<evidence type="ECO:0000313" key="4">
    <source>
        <dbReference type="EMBL" id="KRK65104.1"/>
    </source>
</evidence>
<dbReference type="GO" id="GO:0033539">
    <property type="term" value="P:fatty acid beta-oxidation using acyl-CoA dehydrogenase"/>
    <property type="evidence" value="ECO:0007669"/>
    <property type="project" value="TreeGrafter"/>
</dbReference>
<comment type="similarity">
    <text evidence="1">Belongs to the ETF alpha-subunit/FixB family.</text>
</comment>
<feature type="domain" description="Electron transfer flavoprotein alpha/beta-subunit N-terminal" evidence="3">
    <location>
        <begin position="7"/>
        <end position="202"/>
    </location>
</feature>
<feature type="binding site" evidence="2">
    <location>
        <begin position="255"/>
        <end position="259"/>
    </location>
    <ligand>
        <name>FAD</name>
        <dbReference type="ChEBI" id="CHEBI:57692"/>
    </ligand>
</feature>
<dbReference type="PATRIC" id="fig|1423811.3.peg.1767"/>
<dbReference type="PIRSF" id="PIRSF000089">
    <property type="entry name" value="Electra_flavoP_a"/>
    <property type="match status" value="1"/>
</dbReference>
<dbReference type="InterPro" id="IPR014731">
    <property type="entry name" value="ETF_asu_C"/>
</dbReference>
<feature type="binding site" evidence="2">
    <location>
        <begin position="241"/>
        <end position="242"/>
    </location>
    <ligand>
        <name>FAD</name>
        <dbReference type="ChEBI" id="CHEBI:57692"/>
    </ligand>
</feature>
<dbReference type="PANTHER" id="PTHR43153:SF1">
    <property type="entry name" value="ELECTRON TRANSFER FLAVOPROTEIN SUBUNIT ALPHA, MITOCHONDRIAL"/>
    <property type="match status" value="1"/>
</dbReference>
<comment type="caution">
    <text evidence="4">The sequence shown here is derived from an EMBL/GenBank/DDBJ whole genome shotgun (WGS) entry which is preliminary data.</text>
</comment>
<evidence type="ECO:0000256" key="2">
    <source>
        <dbReference type="PIRSR" id="PIRSR000089-1"/>
    </source>
</evidence>
<protein>
    <submittedName>
        <fullName evidence="4">Electron transfer flavoprotein, alpha subunit</fullName>
    </submittedName>
</protein>
<dbReference type="InterPro" id="IPR014729">
    <property type="entry name" value="Rossmann-like_a/b/a_fold"/>
</dbReference>
<feature type="binding site" evidence="2">
    <location>
        <position position="293"/>
    </location>
    <ligand>
        <name>FAD</name>
        <dbReference type="ChEBI" id="CHEBI:57692"/>
    </ligand>
</feature>
<evidence type="ECO:0000259" key="3">
    <source>
        <dbReference type="SMART" id="SM00893"/>
    </source>
</evidence>
<evidence type="ECO:0000256" key="1">
    <source>
        <dbReference type="ARBA" id="ARBA00005817"/>
    </source>
</evidence>
<proteinExistence type="inferred from homology"/>
<reference evidence="4 5" key="1">
    <citation type="journal article" date="2015" name="Genome Announc.">
        <title>Expanding the biotechnology potential of lactobacilli through comparative genomics of 213 strains and associated genera.</title>
        <authorList>
            <person name="Sun Z."/>
            <person name="Harris H.M."/>
            <person name="McCann A."/>
            <person name="Guo C."/>
            <person name="Argimon S."/>
            <person name="Zhang W."/>
            <person name="Yang X."/>
            <person name="Jeffery I.B."/>
            <person name="Cooney J.C."/>
            <person name="Kagawa T.F."/>
            <person name="Liu W."/>
            <person name="Song Y."/>
            <person name="Salvetti E."/>
            <person name="Wrobel A."/>
            <person name="Rasinkangas P."/>
            <person name="Parkhill J."/>
            <person name="Rea M.C."/>
            <person name="O'Sullivan O."/>
            <person name="Ritari J."/>
            <person name="Douillard F.P."/>
            <person name="Paul Ross R."/>
            <person name="Yang R."/>
            <person name="Briner A.E."/>
            <person name="Felis G.E."/>
            <person name="de Vos W.M."/>
            <person name="Barrangou R."/>
            <person name="Klaenhammer T.R."/>
            <person name="Caufield P.W."/>
            <person name="Cui Y."/>
            <person name="Zhang H."/>
            <person name="O'Toole P.W."/>
        </authorList>
    </citation>
    <scope>NUCLEOTIDE SEQUENCE [LARGE SCALE GENOMIC DNA]</scope>
    <source>
        <strain evidence="4 5">DSM 20183</strain>
    </source>
</reference>
<accession>A0A0R1J133</accession>
<dbReference type="GO" id="GO:0050660">
    <property type="term" value="F:flavin adenine dinucleotide binding"/>
    <property type="evidence" value="ECO:0007669"/>
    <property type="project" value="InterPro"/>
</dbReference>
<feature type="binding site" evidence="2">
    <location>
        <position position="216"/>
    </location>
    <ligand>
        <name>FAD</name>
        <dbReference type="ChEBI" id="CHEBI:57692"/>
    </ligand>
</feature>
<sequence>MELLKENWIFAEVDLNKVNPITYQLITKMNQISNLPVTVVLIEGSNESLEDDIKEYGPDKIITIKNDQLAQGNDLEMTNALDTLIDKTGRPNSFVFAATVVGRSLAPRLQARLRTGLTADCLDLHFEDDDTLVQTKPSYGDNIMCEIVVPNHRPQMATVRSNVFEAKKFNNPSTKVINITNLKVVKDNQLTILSKPLPQESAESITEASRIVAIGRGDKTEENLTNAKRLADKLHAVIGVTRPLTDLDEFDINDQIGQSGQSVSPDILINLGISGAVQYTAGISNAKTIVSANTDKDAPIFKYSDYYYVGNAEEFSKALERALQ</sequence>
<dbReference type="InterPro" id="IPR001308">
    <property type="entry name" value="ETF_a/FixB"/>
</dbReference>
<dbReference type="AlphaFoldDB" id="A0A0R1J133"/>
<dbReference type="STRING" id="1423811.FC72_GL001731"/>